<dbReference type="InterPro" id="IPR027417">
    <property type="entry name" value="P-loop_NTPase"/>
</dbReference>
<evidence type="ECO:0000256" key="9">
    <source>
        <dbReference type="HAMAP-Rule" id="MF_00096"/>
    </source>
</evidence>
<dbReference type="Gene3D" id="3.40.1170.10">
    <property type="entry name" value="DNA repair protein MutS, domain I"/>
    <property type="match status" value="1"/>
</dbReference>
<dbReference type="PANTHER" id="PTHR11361:SF34">
    <property type="entry name" value="DNA MISMATCH REPAIR PROTEIN MSH1, MITOCHONDRIAL"/>
    <property type="match status" value="1"/>
</dbReference>
<dbReference type="InterPro" id="IPR005748">
    <property type="entry name" value="DNA_mismatch_repair_MutS"/>
</dbReference>
<dbReference type="SUPFAM" id="SSF52540">
    <property type="entry name" value="P-loop containing nucleoside triphosphate hydrolases"/>
    <property type="match status" value="1"/>
</dbReference>
<dbReference type="InterPro" id="IPR007696">
    <property type="entry name" value="DNA_mismatch_repair_MutS_core"/>
</dbReference>
<dbReference type="Proteomes" id="UP000238949">
    <property type="component" value="Unassembled WGS sequence"/>
</dbReference>
<dbReference type="OrthoDB" id="9802448at2"/>
<dbReference type="Pfam" id="PF01624">
    <property type="entry name" value="MutS_I"/>
    <property type="match status" value="1"/>
</dbReference>
<keyword evidence="5 9" id="KW-0067">ATP-binding</keyword>
<dbReference type="SUPFAM" id="SSF55271">
    <property type="entry name" value="DNA repair protein MutS, domain I"/>
    <property type="match status" value="1"/>
</dbReference>
<dbReference type="EMBL" id="PVNP01000082">
    <property type="protein sequence ID" value="PRO73853.1"/>
    <property type="molecule type" value="Genomic_DNA"/>
</dbReference>
<dbReference type="Gene3D" id="1.10.1420.10">
    <property type="match status" value="2"/>
</dbReference>
<dbReference type="HAMAP" id="MF_00096">
    <property type="entry name" value="MutS"/>
    <property type="match status" value="1"/>
</dbReference>
<evidence type="ECO:0000313" key="13">
    <source>
        <dbReference type="Proteomes" id="UP000238949"/>
    </source>
</evidence>
<feature type="binding site" evidence="9">
    <location>
        <begin position="603"/>
        <end position="610"/>
    </location>
    <ligand>
        <name>ATP</name>
        <dbReference type="ChEBI" id="CHEBI:30616"/>
    </ligand>
</feature>
<dbReference type="InterPro" id="IPR000432">
    <property type="entry name" value="DNA_mismatch_repair_MutS_C"/>
</dbReference>
<evidence type="ECO:0000256" key="1">
    <source>
        <dbReference type="ARBA" id="ARBA00006271"/>
    </source>
</evidence>
<evidence type="ECO:0000256" key="6">
    <source>
        <dbReference type="ARBA" id="ARBA00023125"/>
    </source>
</evidence>
<evidence type="ECO:0000256" key="10">
    <source>
        <dbReference type="RuleBase" id="RU003756"/>
    </source>
</evidence>
<dbReference type="SMART" id="SM00533">
    <property type="entry name" value="MUTSd"/>
    <property type="match status" value="1"/>
</dbReference>
<keyword evidence="13" id="KW-1185">Reference proteome</keyword>
<keyword evidence="7 9" id="KW-0234">DNA repair</keyword>
<accession>A0A2S9VBN5</accession>
<dbReference type="FunFam" id="3.40.1170.10:FF:000001">
    <property type="entry name" value="DNA mismatch repair protein MutS"/>
    <property type="match status" value="1"/>
</dbReference>
<dbReference type="GO" id="GO:0005524">
    <property type="term" value="F:ATP binding"/>
    <property type="evidence" value="ECO:0007669"/>
    <property type="project" value="UniProtKB-UniRule"/>
</dbReference>
<dbReference type="Pfam" id="PF05190">
    <property type="entry name" value="MutS_IV"/>
    <property type="match status" value="1"/>
</dbReference>
<protein>
    <recommendedName>
        <fullName evidence="2 9">DNA mismatch repair protein MutS</fullName>
    </recommendedName>
</protein>
<evidence type="ECO:0000256" key="5">
    <source>
        <dbReference type="ARBA" id="ARBA00022840"/>
    </source>
</evidence>
<evidence type="ECO:0000256" key="2">
    <source>
        <dbReference type="ARBA" id="ARBA00021982"/>
    </source>
</evidence>
<dbReference type="PROSITE" id="PS00486">
    <property type="entry name" value="DNA_MISMATCH_REPAIR_2"/>
    <property type="match status" value="1"/>
</dbReference>
<dbReference type="Pfam" id="PF05192">
    <property type="entry name" value="MutS_III"/>
    <property type="match status" value="1"/>
</dbReference>
<dbReference type="Pfam" id="PF05188">
    <property type="entry name" value="MutS_II"/>
    <property type="match status" value="1"/>
</dbReference>
<keyword evidence="3 9" id="KW-0547">Nucleotide-binding</keyword>
<dbReference type="InterPro" id="IPR017261">
    <property type="entry name" value="DNA_mismatch_repair_MutS/MSH"/>
</dbReference>
<dbReference type="RefSeq" id="WP_105934353.1">
    <property type="nucleotide sequence ID" value="NZ_PVNP01000082.1"/>
</dbReference>
<comment type="function">
    <text evidence="8 9">This protein is involved in the repair of mismatches in DNA. It is possible that it carries out the mismatch recognition step. This protein has a weak ATPase activity.</text>
</comment>
<dbReference type="InterPro" id="IPR007860">
    <property type="entry name" value="DNA_mmatch_repair_MutS_con_dom"/>
</dbReference>
<comment type="caution">
    <text evidence="12">The sequence shown here is derived from an EMBL/GenBank/DDBJ whole genome shotgun (WGS) entry which is preliminary data.</text>
</comment>
<dbReference type="GO" id="GO:0003684">
    <property type="term" value="F:damaged DNA binding"/>
    <property type="evidence" value="ECO:0007669"/>
    <property type="project" value="UniProtKB-UniRule"/>
</dbReference>
<feature type="domain" description="DNA mismatch repair proteins mutS family" evidence="11">
    <location>
        <begin position="677"/>
        <end position="693"/>
    </location>
</feature>
<dbReference type="Gene3D" id="3.40.50.300">
    <property type="entry name" value="P-loop containing nucleotide triphosphate hydrolases"/>
    <property type="match status" value="1"/>
</dbReference>
<dbReference type="SUPFAM" id="SSF48334">
    <property type="entry name" value="DNA repair protein MutS, domain III"/>
    <property type="match status" value="1"/>
</dbReference>
<dbReference type="NCBIfam" id="TIGR01070">
    <property type="entry name" value="mutS1"/>
    <property type="match status" value="1"/>
</dbReference>
<dbReference type="PANTHER" id="PTHR11361">
    <property type="entry name" value="DNA MISMATCH REPAIR PROTEIN MUTS FAMILY MEMBER"/>
    <property type="match status" value="1"/>
</dbReference>
<evidence type="ECO:0000256" key="3">
    <source>
        <dbReference type="ARBA" id="ARBA00022741"/>
    </source>
</evidence>
<dbReference type="SMART" id="SM00534">
    <property type="entry name" value="MUTSac"/>
    <property type="match status" value="1"/>
</dbReference>
<dbReference type="Gene3D" id="6.10.140.430">
    <property type="match status" value="1"/>
</dbReference>
<dbReference type="GO" id="GO:0006298">
    <property type="term" value="P:mismatch repair"/>
    <property type="evidence" value="ECO:0007669"/>
    <property type="project" value="UniProtKB-UniRule"/>
</dbReference>
<keyword evidence="4 9" id="KW-0227">DNA damage</keyword>
<organism evidence="12 13">
    <name type="scientific">Alteromonas alba</name>
    <dbReference type="NCBI Taxonomy" id="2079529"/>
    <lineage>
        <taxon>Bacteria</taxon>
        <taxon>Pseudomonadati</taxon>
        <taxon>Pseudomonadota</taxon>
        <taxon>Gammaproteobacteria</taxon>
        <taxon>Alteromonadales</taxon>
        <taxon>Alteromonadaceae</taxon>
        <taxon>Alteromonas/Salinimonas group</taxon>
        <taxon>Alteromonas</taxon>
    </lineage>
</organism>
<comment type="similarity">
    <text evidence="1 9 10">Belongs to the DNA mismatch repair MutS family.</text>
</comment>
<keyword evidence="6 9" id="KW-0238">DNA-binding</keyword>
<dbReference type="FunFam" id="1.10.1420.10:FF:000002">
    <property type="entry name" value="DNA mismatch repair protein MutS"/>
    <property type="match status" value="1"/>
</dbReference>
<dbReference type="FunFam" id="3.40.50.300:FF:000283">
    <property type="entry name" value="DNA mismatch repair protein MutS"/>
    <property type="match status" value="1"/>
</dbReference>
<evidence type="ECO:0000256" key="7">
    <source>
        <dbReference type="ARBA" id="ARBA00023204"/>
    </source>
</evidence>
<dbReference type="GO" id="GO:0140664">
    <property type="term" value="F:ATP-dependent DNA damage sensor activity"/>
    <property type="evidence" value="ECO:0007669"/>
    <property type="project" value="InterPro"/>
</dbReference>
<gene>
    <name evidence="9 12" type="primary">mutS</name>
    <name evidence="12" type="ORF">C6Y40_09250</name>
</gene>
<name>A0A2S9VBN5_9ALTE</name>
<dbReference type="NCBIfam" id="NF003810">
    <property type="entry name" value="PRK05399.1"/>
    <property type="match status" value="1"/>
</dbReference>
<reference evidence="13" key="1">
    <citation type="journal article" date="2020" name="Int. J. Syst. Evol. Microbiol.">
        <title>Alteromonas alba sp. nov., a marine bacterium isolated from the seawater of the West Pacific Ocean.</title>
        <authorList>
            <person name="Sun C."/>
            <person name="Wu Y.-H."/>
            <person name="Xamxidin M."/>
            <person name="Cheng H."/>
            <person name="Xu X.-W."/>
        </authorList>
    </citation>
    <scope>NUCLEOTIDE SEQUENCE [LARGE SCALE GENOMIC DNA]</scope>
    <source>
        <strain evidence="13">190</strain>
    </source>
</reference>
<proteinExistence type="inferred from homology"/>
<dbReference type="InterPro" id="IPR016151">
    <property type="entry name" value="DNA_mismatch_repair_MutS_N"/>
</dbReference>
<dbReference type="Pfam" id="PF00488">
    <property type="entry name" value="MutS_V"/>
    <property type="match status" value="1"/>
</dbReference>
<dbReference type="InterPro" id="IPR036187">
    <property type="entry name" value="DNA_mismatch_repair_MutS_sf"/>
</dbReference>
<dbReference type="PIRSF" id="PIRSF037677">
    <property type="entry name" value="DNA_mis_repair_Msh6"/>
    <property type="match status" value="1"/>
</dbReference>
<dbReference type="InterPro" id="IPR036678">
    <property type="entry name" value="MutS_con_dom_sf"/>
</dbReference>
<sequence length="850" mass="94335">MMRQYLNIKAQHPNILLFYRMGDFYELFYDDAKRAAELLDISLTARGKSGGEPIPMAGVPYHAVESYLARLVKMGESVAICEQVGDPATSKGPVERQVQRIVTPGTVTDEALLDERQDNVLAAVYSVKDQFGLAWLDITSGRFLVSEFSGTDMLTAELQRLNPAELLYPEGFDWLSKIDHIKGLRRRPEWEFDQQTAEQQLNNQFGTRELTGFGLTNITLAISAAGCILQYVKDTQRTALPHIRAITLEQQSTRVQLDAATRKNLELTRNLSGGTEHTLFAVLDNTATAMGSRLLQRFLHAPITDRNELNARQQAIGDFLNGDYPALTGQLKHIGDIERIMARLALRSARPRDFARLRNALASLPELQQGLSLFGAPLIKSLSEQISEFPEQSDLLNNAIIDNPPVVIRDGGVIAPGYNAELDELRDLSDGATELLRQIETREREQTGISTLKVGYNKVHGFFIEVSRANSHLVPASYIRRQTLKNNERYITPELKEHEDKVLTSQSRALALEKRLYEELFDLINPQLDTLITSAAALAKLDVLITLAERAETLEYHCPTLSDVPGVTYHQGRHPVVEYVMDSPFIPNPLNMDKDSRIKIITGPNMGGKSTFMRQTALIVLLAYIGSYVPAKSAEIGPVDKIFTRIGASDDLASGRSTFMVEMTETANILHNATPYSLVLMDEIGRGTSTYDGLSLAWACAEYLATQLQAFTLFATHYFELTELTHTLSGVQNLHLDAVEHDDTIRFMHSVETGAASKSYGLQVAQLAGVPKAVISAAKNRLRTLESQHTVSASEQTLAVAPAQQNLLPEEPAELPARISALEQAFEEVDPDELTPKQALALIYELKQLK</sequence>
<evidence type="ECO:0000313" key="12">
    <source>
        <dbReference type="EMBL" id="PRO73853.1"/>
    </source>
</evidence>
<dbReference type="InterPro" id="IPR007695">
    <property type="entry name" value="DNA_mismatch_repair_MutS-lik_N"/>
</dbReference>
<dbReference type="AlphaFoldDB" id="A0A2S9VBN5"/>
<dbReference type="InterPro" id="IPR045076">
    <property type="entry name" value="MutS"/>
</dbReference>
<dbReference type="CDD" id="cd03284">
    <property type="entry name" value="ABC_MutS1"/>
    <property type="match status" value="1"/>
</dbReference>
<evidence type="ECO:0000259" key="11">
    <source>
        <dbReference type="PROSITE" id="PS00486"/>
    </source>
</evidence>
<dbReference type="Gene3D" id="3.30.420.110">
    <property type="entry name" value="MutS, connector domain"/>
    <property type="match status" value="1"/>
</dbReference>
<dbReference type="InterPro" id="IPR007861">
    <property type="entry name" value="DNA_mismatch_repair_MutS_clamp"/>
</dbReference>
<evidence type="ECO:0000256" key="8">
    <source>
        <dbReference type="ARBA" id="ARBA00024647"/>
    </source>
</evidence>
<dbReference type="SUPFAM" id="SSF53150">
    <property type="entry name" value="DNA repair protein MutS, domain II"/>
    <property type="match status" value="1"/>
</dbReference>
<evidence type="ECO:0000256" key="4">
    <source>
        <dbReference type="ARBA" id="ARBA00022763"/>
    </source>
</evidence>
<dbReference type="GO" id="GO:0030983">
    <property type="term" value="F:mismatched DNA binding"/>
    <property type="evidence" value="ECO:0007669"/>
    <property type="project" value="InterPro"/>
</dbReference>
<dbReference type="GO" id="GO:0005829">
    <property type="term" value="C:cytosol"/>
    <property type="evidence" value="ECO:0007669"/>
    <property type="project" value="TreeGrafter"/>
</dbReference>